<accession>A0ABD6Q7L7</accession>
<evidence type="ECO:0000313" key="2">
    <source>
        <dbReference type="EMBL" id="OJA48986.1"/>
    </source>
</evidence>
<comment type="caution">
    <text evidence="2">The sequence shown here is derived from an EMBL/GenBank/DDBJ whole genome shotgun (WGS) entry which is preliminary data.</text>
</comment>
<protein>
    <submittedName>
        <fullName evidence="2">Uncharacterized protein</fullName>
    </submittedName>
</protein>
<sequence>MSIAPTTTGHPHDGVPAETAAAPRRDGAPSAFAQTLRRLERDMWQGATAGPALQARMSRPLAPLRASPPPVRAADAVRTVRAPFGTAAPRPPAGHHAHEQHGTATAADPAHTSSRRPPATGGDAPPDGLARPLPATAATTICRAQPAPDPQPAHAAGRRARVPEPDAAAYAASVSPCRLSLLTGTAGISIAIRAAGIDDAALAQRTFAELRRVGVSDARLFINGRLFTATHPLPGE</sequence>
<dbReference type="RefSeq" id="WP_059854468.1">
    <property type="nucleotide sequence ID" value="NZ_LOVB01000042.1"/>
</dbReference>
<reference evidence="3" key="1">
    <citation type="submission" date="2016-08" db="EMBL/GenBank/DDBJ databases">
        <title>Population biology and virulence potential of Burkholderia ubonensis.</title>
        <authorList>
            <person name="Price E.P."/>
            <person name="Currie B.J."/>
            <person name="Wagner D.M."/>
        </authorList>
    </citation>
    <scope>NUCLEOTIDE SEQUENCE [LARGE SCALE GENOMIC DNA]</scope>
    <source>
        <strain evidence="3">MSMB0103</strain>
    </source>
</reference>
<dbReference type="EMBL" id="MEAU01000010">
    <property type="protein sequence ID" value="OJA48986.1"/>
    <property type="molecule type" value="Genomic_DNA"/>
</dbReference>
<proteinExistence type="predicted"/>
<name>A0ABD6Q7L7_9BURK</name>
<dbReference type="Proteomes" id="UP000183667">
    <property type="component" value="Unassembled WGS sequence"/>
</dbReference>
<feature type="compositionally biased region" description="Low complexity" evidence="1">
    <location>
        <begin position="117"/>
        <end position="128"/>
    </location>
</feature>
<organism evidence="2 3">
    <name type="scientific">Burkholderia ubonensis</name>
    <dbReference type="NCBI Taxonomy" id="101571"/>
    <lineage>
        <taxon>Bacteria</taxon>
        <taxon>Pseudomonadati</taxon>
        <taxon>Pseudomonadota</taxon>
        <taxon>Betaproteobacteria</taxon>
        <taxon>Burkholderiales</taxon>
        <taxon>Burkholderiaceae</taxon>
        <taxon>Burkholderia</taxon>
        <taxon>Burkholderia cepacia complex</taxon>
    </lineage>
</organism>
<dbReference type="AlphaFoldDB" id="A0ABD6Q7L7"/>
<gene>
    <name evidence="2" type="ORF">BGV66_07765</name>
</gene>
<evidence type="ECO:0000313" key="3">
    <source>
        <dbReference type="Proteomes" id="UP000183667"/>
    </source>
</evidence>
<feature type="compositionally biased region" description="Low complexity" evidence="1">
    <location>
        <begin position="72"/>
        <end position="83"/>
    </location>
</feature>
<evidence type="ECO:0000256" key="1">
    <source>
        <dbReference type="SAM" id="MobiDB-lite"/>
    </source>
</evidence>
<feature type="region of interest" description="Disordered" evidence="1">
    <location>
        <begin position="1"/>
        <end position="133"/>
    </location>
</feature>